<dbReference type="Gene3D" id="1.10.110.10">
    <property type="entry name" value="Plant lipid-transfer and hydrophobic proteins"/>
    <property type="match status" value="1"/>
</dbReference>
<dbReference type="SUPFAM" id="SSF47699">
    <property type="entry name" value="Bifunctional inhibitor/lipid-transfer protein/seed storage 2S albumin"/>
    <property type="match status" value="1"/>
</dbReference>
<keyword evidence="6" id="KW-0336">GPI-anchor</keyword>
<evidence type="ECO:0000256" key="2">
    <source>
        <dbReference type="ARBA" id="ARBA00004609"/>
    </source>
</evidence>
<comment type="function">
    <text evidence="1">Plant non-specific lipid-transfer proteins transfer phospholipids as well as galactolipids across membranes. May play a role in wax or cutin deposition in the cell walls of expanding epidermal cells and certain secretory tissues.</text>
</comment>
<feature type="chain" id="PRO_5029873389" description="Bifunctional inhibitor/plant lipid transfer protein/seed storage helical domain-containing protein" evidence="13">
    <location>
        <begin position="27"/>
        <end position="205"/>
    </location>
</feature>
<dbReference type="CDD" id="cd00010">
    <property type="entry name" value="AAI_LTSS"/>
    <property type="match status" value="1"/>
</dbReference>
<feature type="compositionally biased region" description="Polar residues" evidence="12">
    <location>
        <begin position="154"/>
        <end position="173"/>
    </location>
</feature>
<evidence type="ECO:0000256" key="5">
    <source>
        <dbReference type="ARBA" id="ARBA00022475"/>
    </source>
</evidence>
<keyword evidence="11" id="KW-0449">Lipoprotein</keyword>
<keyword evidence="8" id="KW-0446">Lipid-binding</keyword>
<dbReference type="InterPro" id="IPR036312">
    <property type="entry name" value="Bifun_inhib/LTP/seed_sf"/>
</dbReference>
<proteinExistence type="inferred from homology"/>
<dbReference type="GO" id="GO:0005886">
    <property type="term" value="C:plasma membrane"/>
    <property type="evidence" value="ECO:0007669"/>
    <property type="project" value="UniProtKB-SubCell"/>
</dbReference>
<organism evidence="15 16">
    <name type="scientific">Cannabis sativa</name>
    <name type="common">Hemp</name>
    <name type="synonym">Marijuana</name>
    <dbReference type="NCBI Taxonomy" id="3483"/>
    <lineage>
        <taxon>Eukaryota</taxon>
        <taxon>Viridiplantae</taxon>
        <taxon>Streptophyta</taxon>
        <taxon>Embryophyta</taxon>
        <taxon>Tracheophyta</taxon>
        <taxon>Spermatophyta</taxon>
        <taxon>Magnoliopsida</taxon>
        <taxon>eudicotyledons</taxon>
        <taxon>Gunneridae</taxon>
        <taxon>Pentapetalae</taxon>
        <taxon>rosids</taxon>
        <taxon>fabids</taxon>
        <taxon>Rosales</taxon>
        <taxon>Cannabaceae</taxon>
        <taxon>Cannabis</taxon>
    </lineage>
</organism>
<keyword evidence="9" id="KW-1015">Disulfide bond</keyword>
<dbReference type="GO" id="GO:0008289">
    <property type="term" value="F:lipid binding"/>
    <property type="evidence" value="ECO:0007669"/>
    <property type="project" value="UniProtKB-KW"/>
</dbReference>
<name>A0A7J6F5M7_CANSA</name>
<dbReference type="FunFam" id="1.10.110.10:FF:000001">
    <property type="entry name" value="Bifunctional inhibitor/lipid-transfer protein/seed storage 2S albumin superfamily protein"/>
    <property type="match status" value="1"/>
</dbReference>
<gene>
    <name evidence="15" type="ORF">G4B88_031383</name>
</gene>
<dbReference type="SMART" id="SM00499">
    <property type="entry name" value="AAI"/>
    <property type="match status" value="1"/>
</dbReference>
<evidence type="ECO:0000256" key="6">
    <source>
        <dbReference type="ARBA" id="ARBA00022622"/>
    </source>
</evidence>
<evidence type="ECO:0000256" key="1">
    <source>
        <dbReference type="ARBA" id="ARBA00003211"/>
    </source>
</evidence>
<feature type="domain" description="Bifunctional inhibitor/plant lipid transfer protein/seed storage helical" evidence="14">
    <location>
        <begin position="51"/>
        <end position="128"/>
    </location>
</feature>
<keyword evidence="4" id="KW-0813">Transport</keyword>
<reference evidence="15 16" key="1">
    <citation type="journal article" date="2020" name="bioRxiv">
        <title>Sequence and annotation of 42 cannabis genomes reveals extensive copy number variation in cannabinoid synthesis and pathogen resistance genes.</title>
        <authorList>
            <person name="Mckernan K.J."/>
            <person name="Helbert Y."/>
            <person name="Kane L.T."/>
            <person name="Ebling H."/>
            <person name="Zhang L."/>
            <person name="Liu B."/>
            <person name="Eaton Z."/>
            <person name="Mclaughlin S."/>
            <person name="Kingan S."/>
            <person name="Baybayan P."/>
            <person name="Concepcion G."/>
            <person name="Jordan M."/>
            <person name="Riva A."/>
            <person name="Barbazuk W."/>
            <person name="Harkins T."/>
        </authorList>
    </citation>
    <scope>NUCLEOTIDE SEQUENCE [LARGE SCALE GENOMIC DNA]</scope>
    <source>
        <strain evidence="16">cv. Jamaican Lion 4</strain>
        <tissue evidence="15">Leaf</tissue>
    </source>
</reference>
<evidence type="ECO:0000256" key="12">
    <source>
        <dbReference type="SAM" id="MobiDB-lite"/>
    </source>
</evidence>
<keyword evidence="5" id="KW-1003">Cell membrane</keyword>
<dbReference type="InterPro" id="IPR043325">
    <property type="entry name" value="LTSS"/>
</dbReference>
<evidence type="ECO:0000256" key="8">
    <source>
        <dbReference type="ARBA" id="ARBA00023121"/>
    </source>
</evidence>
<dbReference type="Pfam" id="PF14368">
    <property type="entry name" value="LTP_2"/>
    <property type="match status" value="1"/>
</dbReference>
<accession>A0A7J6F5M7</accession>
<comment type="subcellular location">
    <subcellularLocation>
        <location evidence="2">Cell membrane</location>
        <topology evidence="2">Lipid-anchor</topology>
        <topology evidence="2">GPI-anchor</topology>
    </subcellularLocation>
</comment>
<dbReference type="GO" id="GO:0098552">
    <property type="term" value="C:side of membrane"/>
    <property type="evidence" value="ECO:0007669"/>
    <property type="project" value="UniProtKB-KW"/>
</dbReference>
<dbReference type="AlphaFoldDB" id="A0A7J6F5M7"/>
<evidence type="ECO:0000256" key="10">
    <source>
        <dbReference type="ARBA" id="ARBA00023180"/>
    </source>
</evidence>
<comment type="caution">
    <text evidence="15">The sequence shown here is derived from an EMBL/GenBank/DDBJ whole genome shotgun (WGS) entry which is preliminary data.</text>
</comment>
<evidence type="ECO:0000256" key="11">
    <source>
        <dbReference type="ARBA" id="ARBA00023288"/>
    </source>
</evidence>
<evidence type="ECO:0000256" key="9">
    <source>
        <dbReference type="ARBA" id="ARBA00023157"/>
    </source>
</evidence>
<evidence type="ECO:0000256" key="4">
    <source>
        <dbReference type="ARBA" id="ARBA00022448"/>
    </source>
</evidence>
<evidence type="ECO:0000313" key="15">
    <source>
        <dbReference type="EMBL" id="KAF4366014.1"/>
    </source>
</evidence>
<keyword evidence="7 13" id="KW-0732">Signal</keyword>
<dbReference type="PANTHER" id="PTHR33044">
    <property type="entry name" value="BIFUNCTIONAL INHIBITOR/LIPID-TRANSFER PROTEIN/SEED STORAGE 2S ALBUMIN SUPERFAMILY PROTEIN-RELATED"/>
    <property type="match status" value="1"/>
</dbReference>
<keyword evidence="10" id="KW-0325">Glycoprotein</keyword>
<evidence type="ECO:0000259" key="14">
    <source>
        <dbReference type="SMART" id="SM00499"/>
    </source>
</evidence>
<sequence length="205" mass="21591">MGSSSSNNNTLNLVLILVLILMLNNNNNIGFVLSSSSSSSSTSLDGDRAECADKLVGLATCLPYVGGEAKNPTLECCSGLKTVVEKSKQCLCVLLKDRNDPNLGINLNSTLALQLPNACHVPTNISKCVELLHLAPNSSDAKMFDGYANSHGSGSLPPISSENSTSHGSTIANDKSDSGKGKGWKGMDIILGTFLFFCPHLVIYI</sequence>
<protein>
    <recommendedName>
        <fullName evidence="14">Bifunctional inhibitor/plant lipid transfer protein/seed storage helical domain-containing protein</fullName>
    </recommendedName>
</protein>
<evidence type="ECO:0000256" key="3">
    <source>
        <dbReference type="ARBA" id="ARBA00009748"/>
    </source>
</evidence>
<evidence type="ECO:0000256" key="13">
    <source>
        <dbReference type="SAM" id="SignalP"/>
    </source>
</evidence>
<dbReference type="InterPro" id="IPR016140">
    <property type="entry name" value="Bifunc_inhib/LTP/seed_store"/>
</dbReference>
<dbReference type="Proteomes" id="UP000583929">
    <property type="component" value="Unassembled WGS sequence"/>
</dbReference>
<feature type="signal peptide" evidence="13">
    <location>
        <begin position="1"/>
        <end position="26"/>
    </location>
</feature>
<evidence type="ECO:0000313" key="16">
    <source>
        <dbReference type="Proteomes" id="UP000583929"/>
    </source>
</evidence>
<keyword evidence="6" id="KW-0472">Membrane</keyword>
<evidence type="ECO:0000256" key="7">
    <source>
        <dbReference type="ARBA" id="ARBA00022729"/>
    </source>
</evidence>
<comment type="similarity">
    <text evidence="3">Belongs to the plant LTP family.</text>
</comment>
<keyword evidence="16" id="KW-1185">Reference proteome</keyword>
<feature type="region of interest" description="Disordered" evidence="12">
    <location>
        <begin position="154"/>
        <end position="182"/>
    </location>
</feature>
<dbReference type="EMBL" id="JAATIQ010000266">
    <property type="protein sequence ID" value="KAF4366014.1"/>
    <property type="molecule type" value="Genomic_DNA"/>
</dbReference>